<accession>A0A2H3CEH8</accession>
<feature type="compositionally biased region" description="Basic residues" evidence="1">
    <location>
        <begin position="41"/>
        <end position="53"/>
    </location>
</feature>
<keyword evidence="3" id="KW-1185">Reference proteome</keyword>
<sequence length="132" mass="14283">MASRVVNKPTTTRASGPFSLSALITADSTSPPPAVQTLYRSSKRQTRATHQHQRGSLNMNAQLHTPCLQPDADTCCFLLSLGLCPATLANLCHPPVSDDARLSAVSRAFPIAPCQIPFDPHGRYAQYSELHD</sequence>
<proteinExistence type="predicted"/>
<protein>
    <submittedName>
        <fullName evidence="2">Uncharacterized protein</fullName>
    </submittedName>
</protein>
<dbReference type="AlphaFoldDB" id="A0A2H3CEH8"/>
<feature type="region of interest" description="Disordered" evidence="1">
    <location>
        <begin position="24"/>
        <end position="57"/>
    </location>
</feature>
<organism evidence="2 3">
    <name type="scientific">Armillaria gallica</name>
    <name type="common">Bulbous honey fungus</name>
    <name type="synonym">Armillaria bulbosa</name>
    <dbReference type="NCBI Taxonomy" id="47427"/>
    <lineage>
        <taxon>Eukaryota</taxon>
        <taxon>Fungi</taxon>
        <taxon>Dikarya</taxon>
        <taxon>Basidiomycota</taxon>
        <taxon>Agaricomycotina</taxon>
        <taxon>Agaricomycetes</taxon>
        <taxon>Agaricomycetidae</taxon>
        <taxon>Agaricales</taxon>
        <taxon>Marasmiineae</taxon>
        <taxon>Physalacriaceae</taxon>
        <taxon>Armillaria</taxon>
    </lineage>
</organism>
<dbReference type="Proteomes" id="UP000217790">
    <property type="component" value="Unassembled WGS sequence"/>
</dbReference>
<evidence type="ECO:0000313" key="3">
    <source>
        <dbReference type="Proteomes" id="UP000217790"/>
    </source>
</evidence>
<dbReference type="InParanoid" id="A0A2H3CEH8"/>
<dbReference type="EMBL" id="KZ293729">
    <property type="protein sequence ID" value="PBK81499.1"/>
    <property type="molecule type" value="Genomic_DNA"/>
</dbReference>
<name>A0A2H3CEH8_ARMGA</name>
<reference evidence="3" key="1">
    <citation type="journal article" date="2017" name="Nat. Ecol. Evol.">
        <title>Genome expansion and lineage-specific genetic innovations in the forest pathogenic fungi Armillaria.</title>
        <authorList>
            <person name="Sipos G."/>
            <person name="Prasanna A.N."/>
            <person name="Walter M.C."/>
            <person name="O'Connor E."/>
            <person name="Balint B."/>
            <person name="Krizsan K."/>
            <person name="Kiss B."/>
            <person name="Hess J."/>
            <person name="Varga T."/>
            <person name="Slot J."/>
            <person name="Riley R."/>
            <person name="Boka B."/>
            <person name="Rigling D."/>
            <person name="Barry K."/>
            <person name="Lee J."/>
            <person name="Mihaltcheva S."/>
            <person name="LaButti K."/>
            <person name="Lipzen A."/>
            <person name="Waldron R."/>
            <person name="Moloney N.M."/>
            <person name="Sperisen C."/>
            <person name="Kredics L."/>
            <person name="Vagvoelgyi C."/>
            <person name="Patrignani A."/>
            <person name="Fitzpatrick D."/>
            <person name="Nagy I."/>
            <person name="Doyle S."/>
            <person name="Anderson J.B."/>
            <person name="Grigoriev I.V."/>
            <person name="Gueldener U."/>
            <person name="Muensterkoetter M."/>
            <person name="Nagy L.G."/>
        </authorList>
    </citation>
    <scope>NUCLEOTIDE SEQUENCE [LARGE SCALE GENOMIC DNA]</scope>
    <source>
        <strain evidence="3">Ar21-2</strain>
    </source>
</reference>
<gene>
    <name evidence="2" type="ORF">ARMGADRAFT_778489</name>
</gene>
<evidence type="ECO:0000313" key="2">
    <source>
        <dbReference type="EMBL" id="PBK81499.1"/>
    </source>
</evidence>
<dbReference type="OrthoDB" id="10562992at2759"/>
<evidence type="ECO:0000256" key="1">
    <source>
        <dbReference type="SAM" id="MobiDB-lite"/>
    </source>
</evidence>